<evidence type="ECO:0000313" key="1">
    <source>
        <dbReference type="EMBL" id="KZL04573.1"/>
    </source>
</evidence>
<proteinExistence type="predicted"/>
<keyword evidence="2" id="KW-1185">Reference proteome</keyword>
<evidence type="ECO:0000313" key="2">
    <source>
        <dbReference type="Proteomes" id="UP000076577"/>
    </source>
</evidence>
<sequence>MNVAPRRKLRAQKAPSAPQIEEVTLESLLNAQKKVARIIAAGNTQYLPIFQRLTKEVEEYKQKEDALQLALKLAAQ</sequence>
<dbReference type="AlphaFoldDB" id="A0A161UGD6"/>
<name>A0A161UGD6_9HYPH</name>
<protein>
    <submittedName>
        <fullName evidence="1">Uncharacterized protein</fullName>
    </submittedName>
</protein>
<dbReference type="OrthoDB" id="680916at2"/>
<accession>A0A161UGD6</accession>
<dbReference type="Proteomes" id="UP000076577">
    <property type="component" value="Unassembled WGS sequence"/>
</dbReference>
<comment type="caution">
    <text evidence="1">The sequence shown here is derived from an EMBL/GenBank/DDBJ whole genome shotgun (WGS) entry which is preliminary data.</text>
</comment>
<dbReference type="RefSeq" id="WP_068011210.1">
    <property type="nucleotide sequence ID" value="NZ_FOFM01000004.1"/>
</dbReference>
<dbReference type="STRING" id="989403.SAMN05421798_10452"/>
<dbReference type="EMBL" id="LMCB01000161">
    <property type="protein sequence ID" value="KZL04573.1"/>
    <property type="molecule type" value="Genomic_DNA"/>
</dbReference>
<reference evidence="1 2" key="1">
    <citation type="journal article" date="2016" name="Front. Microbiol.">
        <title>Comparative Genomic Analysis Reveals a Diverse Repertoire of Genes Involved in Prokaryote-Eukaryote Interactions within the Pseudovibrio Genus.</title>
        <authorList>
            <person name="Romano S."/>
            <person name="Fernandez-Guerra A."/>
            <person name="Reen F.J."/>
            <person name="Glockner F.O."/>
            <person name="Crowley S.P."/>
            <person name="O'Sullivan O."/>
            <person name="Cotter P.D."/>
            <person name="Adams C."/>
            <person name="Dobson A.D."/>
            <person name="O'Gara F."/>
        </authorList>
    </citation>
    <scope>NUCLEOTIDE SEQUENCE [LARGE SCALE GENOMIC DNA]</scope>
    <source>
        <strain evidence="1 2">Ad2</strain>
    </source>
</reference>
<organism evidence="1 2">
    <name type="scientific">Pseudovibrio axinellae</name>
    <dbReference type="NCBI Taxonomy" id="989403"/>
    <lineage>
        <taxon>Bacteria</taxon>
        <taxon>Pseudomonadati</taxon>
        <taxon>Pseudomonadota</taxon>
        <taxon>Alphaproteobacteria</taxon>
        <taxon>Hyphomicrobiales</taxon>
        <taxon>Stappiaceae</taxon>
        <taxon>Pseudovibrio</taxon>
    </lineage>
</organism>
<gene>
    <name evidence="1" type="ORF">PsAD2_04656</name>
</gene>
<dbReference type="PATRIC" id="fig|989403.3.peg.5096"/>